<protein>
    <submittedName>
        <fullName evidence="2">Structural protein</fullName>
    </submittedName>
</protein>
<proteinExistence type="predicted"/>
<keyword evidence="1" id="KW-0472">Membrane</keyword>
<evidence type="ECO:0000256" key="1">
    <source>
        <dbReference type="SAM" id="Phobius"/>
    </source>
</evidence>
<evidence type="ECO:0000313" key="3">
    <source>
        <dbReference type="Proteomes" id="UP000693895"/>
    </source>
</evidence>
<gene>
    <name evidence="2" type="ORF">Omtje1_1</name>
</gene>
<organism evidence="2 3">
    <name type="scientific">Cellulophaga phage Omtje_1</name>
    <dbReference type="NCBI Taxonomy" id="2745694"/>
    <lineage>
        <taxon>Viruses</taxon>
        <taxon>Viruses incertae sedis</taxon>
        <taxon>Obscuriviridae</taxon>
        <taxon>Omtjevirus</taxon>
        <taxon>Omtjevirus Omtje</taxon>
    </lineage>
</organism>
<dbReference type="EMBL" id="MT732445">
    <property type="protein sequence ID" value="QQV90344.1"/>
    <property type="molecule type" value="Genomic_DNA"/>
</dbReference>
<accession>A0A8E4ZF57</accession>
<keyword evidence="1" id="KW-0812">Transmembrane</keyword>
<keyword evidence="1" id="KW-1133">Transmembrane helix</keyword>
<evidence type="ECO:0000313" key="2">
    <source>
        <dbReference type="EMBL" id="QQV90344.1"/>
    </source>
</evidence>
<reference evidence="2" key="1">
    <citation type="submission" date="2020-07" db="EMBL/GenBank/DDBJ databases">
        <title>Highly diverse flavobacterial phages as mortality factor during North Sea spring blooms.</title>
        <authorList>
            <person name="Bartlau N."/>
            <person name="Wichels A."/>
            <person name="Krohne G."/>
            <person name="Adriaenssens E.M."/>
            <person name="Heins A."/>
            <person name="Fuchs B.M."/>
            <person name="Amann R."/>
            <person name="Moraru C."/>
        </authorList>
    </citation>
    <scope>NUCLEOTIDE SEQUENCE</scope>
</reference>
<sequence>MKKVIEISKKYWGVVLVLLFAVGLWIYKVVKTKPTSDTDASDKILTKEGMTFTQAARMELTNLTIQIAQNLGTSYAWFDPRRWSENDEATFKLIVPLSQKEFDLVAKLYFGVYAKGRDLRVDLATLLDSKYYEQLSIK</sequence>
<dbReference type="Proteomes" id="UP000693895">
    <property type="component" value="Segment"/>
</dbReference>
<feature type="transmembrane region" description="Helical" evidence="1">
    <location>
        <begin position="12"/>
        <end position="30"/>
    </location>
</feature>
<name>A0A8E4ZF57_9VIRU</name>
<keyword evidence="3" id="KW-1185">Reference proteome</keyword>